<evidence type="ECO:0000256" key="1">
    <source>
        <dbReference type="SAM" id="MobiDB-lite"/>
    </source>
</evidence>
<name>A0A940WUQ6_9ACTN</name>
<feature type="compositionally biased region" description="Basic and acidic residues" evidence="1">
    <location>
        <begin position="233"/>
        <end position="247"/>
    </location>
</feature>
<feature type="compositionally biased region" description="Basic and acidic residues" evidence="1">
    <location>
        <begin position="261"/>
        <end position="277"/>
    </location>
</feature>
<protein>
    <recommendedName>
        <fullName evidence="5">ABM domain-containing protein</fullName>
    </recommendedName>
</protein>
<accession>A0A940WUQ6</accession>
<dbReference type="Gene3D" id="3.30.70.100">
    <property type="match status" value="1"/>
</dbReference>
<sequence length="530" mass="55788">MEVLVAILAFAGALLAGATTVVLVGRLRDEPSGWLIAWSIATGALAVSLAAVAVGHLAGFGSATFRAYQITGSLLAPLWLTIGNLQLLAEKASARFAGWLFGIALTVVGAVIMLLDPLSGSFGKQLPDGPSHWDLWPENLLRGAHFVLIFLLLFALCIALLSWRDGDDYDVDNMNATVLIAPAGMALCAALELSLPGIVIVALMAAASGGAWYVVVRPLAPYDDEDDEDDEDDARHGRDPRNARDARVAGAAGDPGNAEWRQGRERSGARRGADRPDVPVASASPMPAAPASSRRSGLGDLVAEYRAGEQGEVDYAARMRPRDDSYAQARPEDDFGGPATGQLMAADSYPQARPSDYGMPAGVPPHADKGMPATGAVYPGAEVPPPAMPSPEELAASFGVGFNRGGGAKQGAKPGAGSVKPSPAIYGLLTVFTLLDGTGDAFDKLAEETIAAVQRTEPDTLVFICHGVKSAPLQRIVYELYRDEVGYAEHQRQPHMERFTTERVAYVLAANVIELTVSAAKVVPLPTANF</sequence>
<dbReference type="EMBL" id="JAFCNB010000018">
    <property type="protein sequence ID" value="MBP2707304.1"/>
    <property type="molecule type" value="Genomic_DNA"/>
</dbReference>
<dbReference type="SUPFAM" id="SSF54909">
    <property type="entry name" value="Dimeric alpha+beta barrel"/>
    <property type="match status" value="1"/>
</dbReference>
<feature type="region of interest" description="Disordered" evidence="1">
    <location>
        <begin position="313"/>
        <end position="337"/>
    </location>
</feature>
<proteinExistence type="predicted"/>
<feature type="transmembrane region" description="Helical" evidence="2">
    <location>
        <begin position="99"/>
        <end position="119"/>
    </location>
</feature>
<feature type="compositionally biased region" description="Acidic residues" evidence="1">
    <location>
        <begin position="223"/>
        <end position="232"/>
    </location>
</feature>
<feature type="compositionally biased region" description="Basic and acidic residues" evidence="1">
    <location>
        <begin position="315"/>
        <end position="333"/>
    </location>
</feature>
<comment type="caution">
    <text evidence="3">The sequence shown here is derived from an EMBL/GenBank/DDBJ whole genome shotgun (WGS) entry which is preliminary data.</text>
</comment>
<dbReference type="AlphaFoldDB" id="A0A940WUQ6"/>
<keyword evidence="2" id="KW-0472">Membrane</keyword>
<dbReference type="RefSeq" id="WP_210158572.1">
    <property type="nucleotide sequence ID" value="NZ_JAFCNB010000018.1"/>
</dbReference>
<evidence type="ECO:0000313" key="4">
    <source>
        <dbReference type="Proteomes" id="UP000674234"/>
    </source>
</evidence>
<evidence type="ECO:0000256" key="2">
    <source>
        <dbReference type="SAM" id="Phobius"/>
    </source>
</evidence>
<evidence type="ECO:0008006" key="5">
    <source>
        <dbReference type="Google" id="ProtNLM"/>
    </source>
</evidence>
<keyword evidence="2" id="KW-1133">Transmembrane helix</keyword>
<keyword evidence="4" id="KW-1185">Reference proteome</keyword>
<evidence type="ECO:0000313" key="3">
    <source>
        <dbReference type="EMBL" id="MBP2707304.1"/>
    </source>
</evidence>
<feature type="compositionally biased region" description="Low complexity" evidence="1">
    <location>
        <begin position="278"/>
        <end position="296"/>
    </location>
</feature>
<feature type="transmembrane region" description="Helical" evidence="2">
    <location>
        <begin position="198"/>
        <end position="215"/>
    </location>
</feature>
<feature type="transmembrane region" description="Helical" evidence="2">
    <location>
        <begin position="67"/>
        <end position="87"/>
    </location>
</feature>
<keyword evidence="2" id="KW-0812">Transmembrane</keyword>
<feature type="transmembrane region" description="Helical" evidence="2">
    <location>
        <begin position="34"/>
        <end position="55"/>
    </location>
</feature>
<dbReference type="InterPro" id="IPR011008">
    <property type="entry name" value="Dimeric_a/b-barrel"/>
</dbReference>
<organism evidence="3 4">
    <name type="scientific">Microbispora oryzae</name>
    <dbReference type="NCBI Taxonomy" id="2806554"/>
    <lineage>
        <taxon>Bacteria</taxon>
        <taxon>Bacillati</taxon>
        <taxon>Actinomycetota</taxon>
        <taxon>Actinomycetes</taxon>
        <taxon>Streptosporangiales</taxon>
        <taxon>Streptosporangiaceae</taxon>
        <taxon>Microbispora</taxon>
    </lineage>
</organism>
<feature type="region of interest" description="Disordered" evidence="1">
    <location>
        <begin position="223"/>
        <end position="297"/>
    </location>
</feature>
<dbReference type="Proteomes" id="UP000674234">
    <property type="component" value="Unassembled WGS sequence"/>
</dbReference>
<feature type="transmembrane region" description="Helical" evidence="2">
    <location>
        <begin position="140"/>
        <end position="162"/>
    </location>
</feature>
<gene>
    <name evidence="3" type="ORF">JOL79_26320</name>
</gene>
<reference evidence="3" key="1">
    <citation type="submission" date="2021-02" db="EMBL/GenBank/DDBJ databases">
        <title>Draft genome sequence of Microbispora sp. RL4-1S isolated from rice leaves in Thailand.</title>
        <authorList>
            <person name="Muangham S."/>
            <person name="Duangmal K."/>
        </authorList>
    </citation>
    <scope>NUCLEOTIDE SEQUENCE</scope>
    <source>
        <strain evidence="3">RL4-1S</strain>
    </source>
</reference>